<evidence type="ECO:0000259" key="7">
    <source>
        <dbReference type="Pfam" id="PF05193"/>
    </source>
</evidence>
<dbReference type="PANTHER" id="PTHR43690">
    <property type="entry name" value="NARDILYSIN"/>
    <property type="match status" value="1"/>
</dbReference>
<evidence type="ECO:0000256" key="3">
    <source>
        <dbReference type="ARBA" id="ARBA00022801"/>
    </source>
</evidence>
<comment type="similarity">
    <text evidence="1">Belongs to the peptidase M16 family.</text>
</comment>
<evidence type="ECO:0000313" key="8">
    <source>
        <dbReference type="EMBL" id="ROV59808.1"/>
    </source>
</evidence>
<feature type="domain" description="Peptidase M16 C-terminal" evidence="7">
    <location>
        <begin position="220"/>
        <end position="394"/>
    </location>
</feature>
<evidence type="ECO:0000256" key="2">
    <source>
        <dbReference type="ARBA" id="ARBA00022670"/>
    </source>
</evidence>
<reference evidence="8 9" key="1">
    <citation type="submission" date="2018-11" db="EMBL/GenBank/DDBJ databases">
        <title>Vibrio ponticus strain CAIM 1751 pathogenic for the snapper Lutjanus guttatus.</title>
        <authorList>
            <person name="Soto-Rodriguez S."/>
            <person name="Lozano-Olvera R."/>
            <person name="Gomez-Gil B."/>
        </authorList>
    </citation>
    <scope>NUCLEOTIDE SEQUENCE [LARGE SCALE GENOMIC DNA]</scope>
    <source>
        <strain evidence="8 9">CAIM 1751</strain>
    </source>
</reference>
<dbReference type="Pfam" id="PF00675">
    <property type="entry name" value="Peptidase_M16"/>
    <property type="match status" value="2"/>
</dbReference>
<proteinExistence type="inferred from homology"/>
<dbReference type="GO" id="GO:0046872">
    <property type="term" value="F:metal ion binding"/>
    <property type="evidence" value="ECO:0007669"/>
    <property type="project" value="InterPro"/>
</dbReference>
<organism evidence="8 9">
    <name type="scientific">Vibrio ponticus</name>
    <dbReference type="NCBI Taxonomy" id="265668"/>
    <lineage>
        <taxon>Bacteria</taxon>
        <taxon>Pseudomonadati</taxon>
        <taxon>Pseudomonadota</taxon>
        <taxon>Gammaproteobacteria</taxon>
        <taxon>Vibrionales</taxon>
        <taxon>Vibrionaceae</taxon>
        <taxon>Vibrio</taxon>
    </lineage>
</organism>
<dbReference type="InterPro" id="IPR050626">
    <property type="entry name" value="Peptidase_M16"/>
</dbReference>
<dbReference type="PROSITE" id="PS51257">
    <property type="entry name" value="PROKAR_LIPOPROTEIN"/>
    <property type="match status" value="1"/>
</dbReference>
<protein>
    <submittedName>
        <fullName evidence="8">Insulinase family protein</fullName>
    </submittedName>
</protein>
<evidence type="ECO:0000313" key="9">
    <source>
        <dbReference type="Proteomes" id="UP000278792"/>
    </source>
</evidence>
<gene>
    <name evidence="8" type="ORF">EGH82_12115</name>
</gene>
<dbReference type="GO" id="GO:0006508">
    <property type="term" value="P:proteolysis"/>
    <property type="evidence" value="ECO:0007669"/>
    <property type="project" value="UniProtKB-KW"/>
</dbReference>
<feature type="domain" description="Peptidase M16 N-terminal" evidence="6">
    <location>
        <begin position="63"/>
        <end position="181"/>
    </location>
</feature>
<dbReference type="AlphaFoldDB" id="A0A3N3DZW2"/>
<dbReference type="FunFam" id="3.30.830.10:FF:000046">
    <property type="entry name" value="Peptidase, M16 family"/>
    <property type="match status" value="1"/>
</dbReference>
<name>A0A3N3DZW2_9VIBR</name>
<sequence>MRKFLIGAVSLTALFGCTSNLDYSVPFFSSLPQGVTLVEEVNAVAGKATIPYSKYKLDNGLTVILSPDHSDPLVHVDVTYHVGSAREEIGKSGFAHFFEHMMFQGSEHVGDQEHFRLITEAGGTLNGTTNRDRTNYFETVPANQLEKMLWLESDRMGFLLDAVSQRKFEVQRDTVKNERAQNYDNRPYGLMWEKMGEAMYPEGHPYSWQTIGYVEDLDRVDVNDLKAFFLRWYGPNNAVLTIGGDIDVEQTLEWVNKYFGSIPRGPEVEQADKQPAVLTQDKYITLEDRIRQPMVLVGWPTQYSGHQDEMALNALASTLGSGANSLLYQKLVKTQKAVDAGAFQDCSELACNFYIYAMAPSGDKGQLKPLYQEMMQILAGFEKQGISQERLDEITGMSESSAVFALQSVKGKVSQLAANETFFGQPDRLQTQLERIRAVTPESVMAAYKQYINGHHKVTLSVVPKGRVDLAVAPSTFTTPPRTLPEYQKVNESDLVYRRATDDFDRSVMPQVAEAVKAEMPKLYRVYFDNGAELLGTVSDETPTVQMDIRLPAGERYAAKGQEGIANLTAAMMQEGTQKSTLEELQARLDKLGSSVAINAGNYTTTISLASLEKNLPQTLAIVNEVLFEPAFKQQDFDRVKKQMLEGLVYQHQQPSWLASQATRQVLFSGSLYQRPSDGTYQSVSQLTLEDVKQFYRQHYTPQGAQIVVVGDLSKTNVISQLKFIESWHGEAAPLLSPQLVKPVEGRTIYLVDKPGAPQSVVRMVRQGLPFDATGEVYLTQLANFNLAGNFNSRLNQNLREDKGYTYGASGYLAASREVGAVVFSAQVRADATLPSIVEMEKELQQYSENGMTDEELNFMRLAVGQQDALKYETPSQKTQMLGGILTFSLDEDYLQQRNEIVETVNKDVLDALAKKWFNPKDYQIIVVGDAKRLKPQLESLQIPIKELEIVQ</sequence>
<dbReference type="InterPro" id="IPR011765">
    <property type="entry name" value="Pept_M16_N"/>
</dbReference>
<dbReference type="PANTHER" id="PTHR43690:SF35">
    <property type="entry name" value="NON-CATALYTIC MEMBER OF PEPTIDASE SUBFAMILY M16B-RELATED"/>
    <property type="match status" value="1"/>
</dbReference>
<accession>A0A3N3DZW2</accession>
<dbReference type="InterPro" id="IPR007863">
    <property type="entry name" value="Peptidase_M16_C"/>
</dbReference>
<evidence type="ECO:0000256" key="5">
    <source>
        <dbReference type="ARBA" id="ARBA00023049"/>
    </source>
</evidence>
<keyword evidence="2" id="KW-0645">Protease</keyword>
<keyword evidence="5" id="KW-0482">Metalloprotease</keyword>
<dbReference type="GO" id="GO:0008237">
    <property type="term" value="F:metallopeptidase activity"/>
    <property type="evidence" value="ECO:0007669"/>
    <property type="project" value="UniProtKB-KW"/>
</dbReference>
<evidence type="ECO:0000256" key="4">
    <source>
        <dbReference type="ARBA" id="ARBA00022833"/>
    </source>
</evidence>
<dbReference type="RefSeq" id="WP_123782277.1">
    <property type="nucleotide sequence ID" value="NZ_RKIK01000032.1"/>
</dbReference>
<keyword evidence="3" id="KW-0378">Hydrolase</keyword>
<feature type="domain" description="Peptidase M16 N-terminal" evidence="6">
    <location>
        <begin position="540"/>
        <end position="649"/>
    </location>
</feature>
<dbReference type="Proteomes" id="UP000278792">
    <property type="component" value="Unassembled WGS sequence"/>
</dbReference>
<dbReference type="EMBL" id="RKIK01000032">
    <property type="protein sequence ID" value="ROV59808.1"/>
    <property type="molecule type" value="Genomic_DNA"/>
</dbReference>
<dbReference type="SUPFAM" id="SSF63411">
    <property type="entry name" value="LuxS/MPP-like metallohydrolase"/>
    <property type="match status" value="4"/>
</dbReference>
<dbReference type="InterPro" id="IPR011249">
    <property type="entry name" value="Metalloenz_LuxS/M16"/>
</dbReference>
<dbReference type="Gene3D" id="3.30.830.10">
    <property type="entry name" value="Metalloenzyme, LuxS/M16 peptidase-like"/>
    <property type="match status" value="4"/>
</dbReference>
<evidence type="ECO:0000259" key="6">
    <source>
        <dbReference type="Pfam" id="PF00675"/>
    </source>
</evidence>
<keyword evidence="4" id="KW-0862">Zinc</keyword>
<comment type="caution">
    <text evidence="8">The sequence shown here is derived from an EMBL/GenBank/DDBJ whole genome shotgun (WGS) entry which is preliminary data.</text>
</comment>
<feature type="domain" description="Peptidase M16 C-terminal" evidence="7">
    <location>
        <begin position="687"/>
        <end position="858"/>
    </location>
</feature>
<dbReference type="Pfam" id="PF05193">
    <property type="entry name" value="Peptidase_M16_C"/>
    <property type="match status" value="2"/>
</dbReference>
<evidence type="ECO:0000256" key="1">
    <source>
        <dbReference type="ARBA" id="ARBA00007261"/>
    </source>
</evidence>